<dbReference type="eggNOG" id="COG4962">
    <property type="taxonomic scope" value="Bacteria"/>
</dbReference>
<dbReference type="GO" id="GO:0016887">
    <property type="term" value="F:ATP hydrolysis activity"/>
    <property type="evidence" value="ECO:0007669"/>
    <property type="project" value="InterPro"/>
</dbReference>
<dbReference type="OrthoDB" id="9810761at2"/>
<name>A0A1H8BF46_STRJI</name>
<proteinExistence type="inferred from homology"/>
<dbReference type="Gene3D" id="3.30.450.380">
    <property type="match status" value="1"/>
</dbReference>
<dbReference type="PANTHER" id="PTHR30486:SF6">
    <property type="entry name" value="TYPE IV PILUS RETRACTATION ATPASE PILT"/>
    <property type="match status" value="1"/>
</dbReference>
<dbReference type="InterPro" id="IPR027417">
    <property type="entry name" value="P-loop_NTPase"/>
</dbReference>
<protein>
    <submittedName>
        <fullName evidence="3">Type II/IV secretion system protein</fullName>
    </submittedName>
</protein>
<dbReference type="STRING" id="235985.SAMN05414137_16210"/>
<dbReference type="AlphaFoldDB" id="A0A1H8BF46"/>
<evidence type="ECO:0000313" key="4">
    <source>
        <dbReference type="Proteomes" id="UP000183015"/>
    </source>
</evidence>
<evidence type="ECO:0000256" key="2">
    <source>
        <dbReference type="SAM" id="MobiDB-lite"/>
    </source>
</evidence>
<sequence>MLHASAVHTDPVFEDTAPPEAAGASPRRAVVARGGSSAARRLEPPRVDPFATEVTPVALRPTAPAAPVPRPAAPRELQVDPAVAGRVRRLVSDELASLIALEPGMSQGDREQRARALINTRVAQWVVARAEELGTSPSEEVQRALEAQVFDLLFRAGRLQPYLDDPEVENILVNGYDQVVIDYADRGKVRGEPIAESDEDLVELLRDLARRSGHGERTLSTASPMLALRLPDGSRLQAMTEVTPRPQVTIRRHRVRRTDLGGMVELGAIDSTLAAYLKALVLARKNILIAGGQGAG</sequence>
<evidence type="ECO:0000313" key="3">
    <source>
        <dbReference type="EMBL" id="SEM80754.1"/>
    </source>
</evidence>
<organism evidence="3 4">
    <name type="scientific">Streptacidiphilus jiangxiensis</name>
    <dbReference type="NCBI Taxonomy" id="235985"/>
    <lineage>
        <taxon>Bacteria</taxon>
        <taxon>Bacillati</taxon>
        <taxon>Actinomycetota</taxon>
        <taxon>Actinomycetes</taxon>
        <taxon>Kitasatosporales</taxon>
        <taxon>Streptomycetaceae</taxon>
        <taxon>Streptacidiphilus</taxon>
    </lineage>
</organism>
<keyword evidence="4" id="KW-1185">Reference proteome</keyword>
<dbReference type="InterPro" id="IPR050921">
    <property type="entry name" value="T4SS_GSP_E_ATPase"/>
</dbReference>
<feature type="region of interest" description="Disordered" evidence="2">
    <location>
        <begin position="1"/>
        <end position="44"/>
    </location>
</feature>
<dbReference type="SUPFAM" id="SSF52540">
    <property type="entry name" value="P-loop containing nucleoside triphosphate hydrolases"/>
    <property type="match status" value="1"/>
</dbReference>
<evidence type="ECO:0000256" key="1">
    <source>
        <dbReference type="ARBA" id="ARBA00006611"/>
    </source>
</evidence>
<feature type="non-terminal residue" evidence="3">
    <location>
        <position position="296"/>
    </location>
</feature>
<gene>
    <name evidence="3" type="ORF">SAMN05414137_16210</name>
</gene>
<reference evidence="4" key="1">
    <citation type="submission" date="2016-10" db="EMBL/GenBank/DDBJ databases">
        <authorList>
            <person name="Varghese N."/>
        </authorList>
    </citation>
    <scope>NUCLEOTIDE SEQUENCE [LARGE SCALE GENOMIC DNA]</scope>
    <source>
        <strain evidence="4">DSM 45096 / BCRC 16803 / CGMCC 4.1857 / CIP 109030 / JCM 12277 / KCTC 19219 / NBRC 100920 / 33214</strain>
    </source>
</reference>
<accession>A0A1H8BF46</accession>
<dbReference type="Proteomes" id="UP000183015">
    <property type="component" value="Unassembled WGS sequence"/>
</dbReference>
<comment type="similarity">
    <text evidence="1">Belongs to the GSP E family.</text>
</comment>
<dbReference type="EMBL" id="FOAZ01000062">
    <property type="protein sequence ID" value="SEM80754.1"/>
    <property type="molecule type" value="Genomic_DNA"/>
</dbReference>
<dbReference type="PANTHER" id="PTHR30486">
    <property type="entry name" value="TWITCHING MOTILITY PROTEIN PILT"/>
    <property type="match status" value="1"/>
</dbReference>